<evidence type="ECO:0000313" key="2">
    <source>
        <dbReference type="EMBL" id="KAJ7024227.1"/>
    </source>
</evidence>
<organism evidence="2 3">
    <name type="scientific">Mycena alexandri</name>
    <dbReference type="NCBI Taxonomy" id="1745969"/>
    <lineage>
        <taxon>Eukaryota</taxon>
        <taxon>Fungi</taxon>
        <taxon>Dikarya</taxon>
        <taxon>Basidiomycota</taxon>
        <taxon>Agaricomycotina</taxon>
        <taxon>Agaricomycetes</taxon>
        <taxon>Agaricomycetidae</taxon>
        <taxon>Agaricales</taxon>
        <taxon>Marasmiineae</taxon>
        <taxon>Mycenaceae</taxon>
        <taxon>Mycena</taxon>
    </lineage>
</organism>
<sequence length="100" mass="10631">MVHQRFTYLLLSPAPKLGPGNPSQASYSFLACHNSSGGTAKGDSIHSVMPQQSTCTLNSPPLLSCSPCFWHPKQSAPFPSPSPAPRSCVLPRTAPPANMR</sequence>
<evidence type="ECO:0000256" key="1">
    <source>
        <dbReference type="SAM" id="MobiDB-lite"/>
    </source>
</evidence>
<reference evidence="2" key="1">
    <citation type="submission" date="2023-03" db="EMBL/GenBank/DDBJ databases">
        <title>Massive genome expansion in bonnet fungi (Mycena s.s.) driven by repeated elements and novel gene families across ecological guilds.</title>
        <authorList>
            <consortium name="Lawrence Berkeley National Laboratory"/>
            <person name="Harder C.B."/>
            <person name="Miyauchi S."/>
            <person name="Viragh M."/>
            <person name="Kuo A."/>
            <person name="Thoen E."/>
            <person name="Andreopoulos B."/>
            <person name="Lu D."/>
            <person name="Skrede I."/>
            <person name="Drula E."/>
            <person name="Henrissat B."/>
            <person name="Morin E."/>
            <person name="Kohler A."/>
            <person name="Barry K."/>
            <person name="LaButti K."/>
            <person name="Morin E."/>
            <person name="Salamov A."/>
            <person name="Lipzen A."/>
            <person name="Mereny Z."/>
            <person name="Hegedus B."/>
            <person name="Baldrian P."/>
            <person name="Stursova M."/>
            <person name="Weitz H."/>
            <person name="Taylor A."/>
            <person name="Grigoriev I.V."/>
            <person name="Nagy L.G."/>
            <person name="Martin F."/>
            <person name="Kauserud H."/>
        </authorList>
    </citation>
    <scope>NUCLEOTIDE SEQUENCE</scope>
    <source>
        <strain evidence="2">CBHHK200</strain>
    </source>
</reference>
<accession>A0AAD6SBL7</accession>
<feature type="region of interest" description="Disordered" evidence="1">
    <location>
        <begin position="75"/>
        <end position="100"/>
    </location>
</feature>
<dbReference type="EMBL" id="JARJCM010000173">
    <property type="protein sequence ID" value="KAJ7024227.1"/>
    <property type="molecule type" value="Genomic_DNA"/>
</dbReference>
<comment type="caution">
    <text evidence="2">The sequence shown here is derived from an EMBL/GenBank/DDBJ whole genome shotgun (WGS) entry which is preliminary data.</text>
</comment>
<evidence type="ECO:0000313" key="3">
    <source>
        <dbReference type="Proteomes" id="UP001218188"/>
    </source>
</evidence>
<gene>
    <name evidence="2" type="ORF">C8F04DRAFT_1401276</name>
</gene>
<protein>
    <submittedName>
        <fullName evidence="2">Uncharacterized protein</fullName>
    </submittedName>
</protein>
<name>A0AAD6SBL7_9AGAR</name>
<proteinExistence type="predicted"/>
<dbReference type="PROSITE" id="PS51257">
    <property type="entry name" value="PROKAR_LIPOPROTEIN"/>
    <property type="match status" value="1"/>
</dbReference>
<dbReference type="Proteomes" id="UP001218188">
    <property type="component" value="Unassembled WGS sequence"/>
</dbReference>
<dbReference type="AlphaFoldDB" id="A0AAD6SBL7"/>
<keyword evidence="3" id="KW-1185">Reference proteome</keyword>